<dbReference type="Proteomes" id="UP001530293">
    <property type="component" value="Unassembled WGS sequence"/>
</dbReference>
<evidence type="ECO:0000256" key="1">
    <source>
        <dbReference type="SAM" id="Phobius"/>
    </source>
</evidence>
<name>A0ABD3MB38_9STRA</name>
<proteinExistence type="predicted"/>
<keyword evidence="3" id="KW-1185">Reference proteome</keyword>
<comment type="caution">
    <text evidence="2">The sequence shown here is derived from an EMBL/GenBank/DDBJ whole genome shotgun (WGS) entry which is preliminary data.</text>
</comment>
<dbReference type="AlphaFoldDB" id="A0ABD3MB38"/>
<dbReference type="EMBL" id="JALLBG020000254">
    <property type="protein sequence ID" value="KAL3757755.1"/>
    <property type="molecule type" value="Genomic_DNA"/>
</dbReference>
<evidence type="ECO:0000313" key="2">
    <source>
        <dbReference type="EMBL" id="KAL3757755.1"/>
    </source>
</evidence>
<sequence>MILVPVSSAAEASAGLGEVGVRSDHLQLRRRTTATTLSIETVLINGNEHSAHADGGSFEEDNFPSSVAAKLEVVVASVLSHRTLRTDADSISLEEAEILEEQSYPKANAVSDKEYLTTSSSSSVHRRTQDIEDILNEMSTKDPSEWTAIEWFIMILFLSFLGWLGCCLLTICCCGGCDTSNLLGWLCCWEICCRGGSDIDRCCDYALA</sequence>
<protein>
    <submittedName>
        <fullName evidence="2">Uncharacterized protein</fullName>
    </submittedName>
</protein>
<keyword evidence="1" id="KW-0472">Membrane</keyword>
<accession>A0ABD3MB38</accession>
<evidence type="ECO:0000313" key="3">
    <source>
        <dbReference type="Proteomes" id="UP001530293"/>
    </source>
</evidence>
<organism evidence="2 3">
    <name type="scientific">Discostella pseudostelligera</name>
    <dbReference type="NCBI Taxonomy" id="259834"/>
    <lineage>
        <taxon>Eukaryota</taxon>
        <taxon>Sar</taxon>
        <taxon>Stramenopiles</taxon>
        <taxon>Ochrophyta</taxon>
        <taxon>Bacillariophyta</taxon>
        <taxon>Coscinodiscophyceae</taxon>
        <taxon>Thalassiosirophycidae</taxon>
        <taxon>Stephanodiscales</taxon>
        <taxon>Stephanodiscaceae</taxon>
        <taxon>Discostella</taxon>
    </lineage>
</organism>
<reference evidence="2 3" key="1">
    <citation type="submission" date="2024-10" db="EMBL/GenBank/DDBJ databases">
        <title>Updated reference genomes for cyclostephanoid diatoms.</title>
        <authorList>
            <person name="Roberts W.R."/>
            <person name="Alverson A.J."/>
        </authorList>
    </citation>
    <scope>NUCLEOTIDE SEQUENCE [LARGE SCALE GENOMIC DNA]</scope>
    <source>
        <strain evidence="2 3">AJA232-27</strain>
    </source>
</reference>
<gene>
    <name evidence="2" type="ORF">ACHAWU_000396</name>
</gene>
<feature type="transmembrane region" description="Helical" evidence="1">
    <location>
        <begin position="148"/>
        <end position="171"/>
    </location>
</feature>
<keyword evidence="1" id="KW-1133">Transmembrane helix</keyword>
<keyword evidence="1" id="KW-0812">Transmembrane</keyword>